<evidence type="ECO:0000313" key="4">
    <source>
        <dbReference type="Proteomes" id="UP000034816"/>
    </source>
</evidence>
<evidence type="ECO:0000259" key="2">
    <source>
        <dbReference type="Pfam" id="PF26514"/>
    </source>
</evidence>
<sequence>FLLPSKAEAAQFFFKDQTVSQETTIEEDVYLIGSNSSVYGVIDGDLFVLSDKVIMEGTVTGDMYVLGSEVTIDGNIYGNLVVIAGETSISGVLSNNACVLSATLTYDGQAGKDLLTVSMESKMAGSIGDDLRAFGYTNSIESVVKGDALVIASQYSILKENVTGNIYNTNTLTDIAKEQGVDFQAEKEAKTAYAKTTDYSFKILSAFLGFVGLSIVGYILIYLSPVKTGQIVNKVSASPTEFLKSFAVGAVILLLVPLPLFLLALTLVGVPLAILVLATLVFLTTFGTIYVESALGKEILELFGTKEYRPYKGLLTGRVLTTLMSLVPIFGVFYSLVISSTAVGAVVRMKKESFDNVKKINKKKKK</sequence>
<proteinExistence type="predicted"/>
<feature type="transmembrane region" description="Helical" evidence="1">
    <location>
        <begin position="272"/>
        <end position="291"/>
    </location>
</feature>
<comment type="caution">
    <text evidence="3">The sequence shown here is derived from an EMBL/GenBank/DDBJ whole genome shotgun (WGS) entry which is preliminary data.</text>
</comment>
<dbReference type="Proteomes" id="UP000034816">
    <property type="component" value="Unassembled WGS sequence"/>
</dbReference>
<dbReference type="Pfam" id="PF26514">
    <property type="entry name" value="DUF8173"/>
    <property type="match status" value="1"/>
</dbReference>
<feature type="transmembrane region" description="Helical" evidence="1">
    <location>
        <begin position="323"/>
        <end position="347"/>
    </location>
</feature>
<accession>A0A0G0C6A1</accession>
<name>A0A0G0C6A1_9BACT</name>
<protein>
    <recommendedName>
        <fullName evidence="2">DUF8173 domain-containing protein</fullName>
    </recommendedName>
</protein>
<keyword evidence="1" id="KW-0472">Membrane</keyword>
<feature type="domain" description="DUF8173" evidence="2">
    <location>
        <begin position="189"/>
        <end position="351"/>
    </location>
</feature>
<gene>
    <name evidence="3" type="ORF">UR73_C0025G0012</name>
</gene>
<evidence type="ECO:0000256" key="1">
    <source>
        <dbReference type="SAM" id="Phobius"/>
    </source>
</evidence>
<organism evidence="3 4">
    <name type="scientific">candidate division WS6 bacterium GW2011_GWF1_35_23</name>
    <dbReference type="NCBI Taxonomy" id="1619097"/>
    <lineage>
        <taxon>Bacteria</taxon>
        <taxon>Candidatus Dojkabacteria</taxon>
    </lineage>
</organism>
<feature type="transmembrane region" description="Helical" evidence="1">
    <location>
        <begin position="203"/>
        <end position="223"/>
    </location>
</feature>
<feature type="transmembrane region" description="Helical" evidence="1">
    <location>
        <begin position="243"/>
        <end position="265"/>
    </location>
</feature>
<feature type="non-terminal residue" evidence="3">
    <location>
        <position position="1"/>
    </location>
</feature>
<dbReference type="AlphaFoldDB" id="A0A0G0C6A1"/>
<dbReference type="InterPro" id="IPR058486">
    <property type="entry name" value="DUF8173"/>
</dbReference>
<dbReference type="EMBL" id="LBQH01000025">
    <property type="protein sequence ID" value="KKP76793.1"/>
    <property type="molecule type" value="Genomic_DNA"/>
</dbReference>
<keyword evidence="1" id="KW-0812">Transmembrane</keyword>
<keyword evidence="1" id="KW-1133">Transmembrane helix</keyword>
<evidence type="ECO:0000313" key="3">
    <source>
        <dbReference type="EMBL" id="KKP76793.1"/>
    </source>
</evidence>
<reference evidence="3 4" key="1">
    <citation type="journal article" date="2015" name="Nature">
        <title>rRNA introns, odd ribosomes, and small enigmatic genomes across a large radiation of phyla.</title>
        <authorList>
            <person name="Brown C.T."/>
            <person name="Hug L.A."/>
            <person name="Thomas B.C."/>
            <person name="Sharon I."/>
            <person name="Castelle C.J."/>
            <person name="Singh A."/>
            <person name="Wilkins M.J."/>
            <person name="Williams K.H."/>
            <person name="Banfield J.F."/>
        </authorList>
    </citation>
    <scope>NUCLEOTIDE SEQUENCE [LARGE SCALE GENOMIC DNA]</scope>
</reference>